<dbReference type="InterPro" id="IPR034015">
    <property type="entry name" value="M1_LTA4H"/>
</dbReference>
<reference evidence="15 16" key="1">
    <citation type="submission" date="2015-09" db="EMBL/GenBank/DDBJ databases">
        <title>Trachymyrmex zeteki WGS genome.</title>
        <authorList>
            <person name="Nygaard S."/>
            <person name="Hu H."/>
            <person name="Boomsma J."/>
            <person name="Zhang G."/>
        </authorList>
    </citation>
    <scope>NUCLEOTIDE SEQUENCE [LARGE SCALE GENOMIC DNA]</scope>
    <source>
        <strain evidence="15">Tzet28-1</strain>
        <tissue evidence="15">Whole body</tissue>
    </source>
</reference>
<dbReference type="GO" id="GO:0008237">
    <property type="term" value="F:metallopeptidase activity"/>
    <property type="evidence" value="ECO:0007669"/>
    <property type="project" value="UniProtKB-KW"/>
</dbReference>
<dbReference type="GO" id="GO:0005886">
    <property type="term" value="C:plasma membrane"/>
    <property type="evidence" value="ECO:0007669"/>
    <property type="project" value="UniProtKB-SubCell"/>
</dbReference>
<name>A0A151X8B1_9HYME</name>
<feature type="domain" description="Aminopeptidase N-like N-terminal" evidence="14">
    <location>
        <begin position="2"/>
        <end position="99"/>
    </location>
</feature>
<evidence type="ECO:0000256" key="12">
    <source>
        <dbReference type="ARBA" id="ARBA00023288"/>
    </source>
</evidence>
<keyword evidence="12" id="KW-0449">Lipoprotein</keyword>
<dbReference type="PANTHER" id="PTHR45726">
    <property type="entry name" value="LEUKOTRIENE A-4 HYDROLASE"/>
    <property type="match status" value="1"/>
</dbReference>
<evidence type="ECO:0000256" key="1">
    <source>
        <dbReference type="ARBA" id="ARBA00001947"/>
    </source>
</evidence>
<gene>
    <name evidence="15" type="ORF">ALC60_04641</name>
</gene>
<dbReference type="Gene3D" id="3.30.2010.30">
    <property type="match status" value="1"/>
</dbReference>
<keyword evidence="6" id="KW-0472">Membrane</keyword>
<dbReference type="InterPro" id="IPR042097">
    <property type="entry name" value="Aminopeptidase_N-like_N_sf"/>
</dbReference>
<dbReference type="GO" id="GO:0008270">
    <property type="term" value="F:zinc ion binding"/>
    <property type="evidence" value="ECO:0007669"/>
    <property type="project" value="InterPro"/>
</dbReference>
<dbReference type="GO" id="GO:0004301">
    <property type="term" value="F:epoxide hydrolase activity"/>
    <property type="evidence" value="ECO:0007669"/>
    <property type="project" value="TreeGrafter"/>
</dbReference>
<evidence type="ECO:0000313" key="15">
    <source>
        <dbReference type="EMBL" id="KYQ56564.1"/>
    </source>
</evidence>
<dbReference type="GO" id="GO:0006508">
    <property type="term" value="P:proteolysis"/>
    <property type="evidence" value="ECO:0007669"/>
    <property type="project" value="UniProtKB-KW"/>
</dbReference>
<keyword evidence="6" id="KW-0325">Glycoprotein</keyword>
<feature type="domain" description="Peptidase M1 membrane alanine aminopeptidase" evidence="13">
    <location>
        <begin position="186"/>
        <end position="346"/>
    </location>
</feature>
<evidence type="ECO:0000313" key="16">
    <source>
        <dbReference type="Proteomes" id="UP000075809"/>
    </source>
</evidence>
<keyword evidence="7" id="KW-0645">Protease</keyword>
<sequence>KIQIMYETRKDSSALYWLRSDQTSDGTHPMLITNNKFTYARGIFPCQDSPSVRFTYTAEISVPKDLNFVTICGVTCNQTINDGDRCKHIFFETIPMPSYAMIIIVGSLKDIQYASEDNVTLWAENKFIEQSKIMVSNIIKMLTIAKALCGSRQKDKYNICVLPPNIPEIELQCLSMIFVSSMLLNEDLFTICSTVAQKVAQSWAGGLVTCENFQHLWLNKSFSTFISREIIHRMYNQHLFHYEISFLERKTISNMIKKTSTYGIITQKLVPNLKGILSEDITKYVPDEMGYLLLKCLQNSLGGPKIFESYLKCYMTNFCFKSINTDDWINHLHNYFVNKFDVISFM</sequence>
<comment type="cofactor">
    <cofactor evidence="1">
        <name>Zn(2+)</name>
        <dbReference type="ChEBI" id="CHEBI:29105"/>
    </cofactor>
</comment>
<comment type="similarity">
    <text evidence="4">Belongs to the peptidase M1 family.</text>
</comment>
<evidence type="ECO:0000256" key="6">
    <source>
        <dbReference type="ARBA" id="ARBA00022622"/>
    </source>
</evidence>
<dbReference type="PANTHER" id="PTHR45726:SF3">
    <property type="entry name" value="LEUKOTRIENE A-4 HYDROLASE"/>
    <property type="match status" value="1"/>
</dbReference>
<evidence type="ECO:0000256" key="10">
    <source>
        <dbReference type="ARBA" id="ARBA00022833"/>
    </source>
</evidence>
<evidence type="ECO:0000259" key="13">
    <source>
        <dbReference type="Pfam" id="PF01433"/>
    </source>
</evidence>
<keyword evidence="9 15" id="KW-0378">Hydrolase</keyword>
<dbReference type="STRING" id="64791.A0A151X8B1"/>
<dbReference type="InterPro" id="IPR027268">
    <property type="entry name" value="Peptidase_M4/M1_CTD_sf"/>
</dbReference>
<dbReference type="GO" id="GO:0004177">
    <property type="term" value="F:aminopeptidase activity"/>
    <property type="evidence" value="ECO:0007669"/>
    <property type="project" value="TreeGrafter"/>
</dbReference>
<keyword evidence="6" id="KW-0336">GPI-anchor</keyword>
<dbReference type="SUPFAM" id="SSF55486">
    <property type="entry name" value="Metalloproteases ('zincins'), catalytic domain"/>
    <property type="match status" value="1"/>
</dbReference>
<dbReference type="EMBL" id="KQ982431">
    <property type="protein sequence ID" value="KYQ56564.1"/>
    <property type="molecule type" value="Genomic_DNA"/>
</dbReference>
<dbReference type="InterPro" id="IPR001930">
    <property type="entry name" value="Peptidase_M1"/>
</dbReference>
<protein>
    <submittedName>
        <fullName evidence="15">Leukotriene A-4 hydrolase</fullName>
    </submittedName>
</protein>
<dbReference type="GO" id="GO:0043171">
    <property type="term" value="P:peptide catabolic process"/>
    <property type="evidence" value="ECO:0007669"/>
    <property type="project" value="TreeGrafter"/>
</dbReference>
<comment type="subcellular location">
    <subcellularLocation>
        <location evidence="3">Cell membrane</location>
        <topology evidence="3">Lipid-anchor</topology>
        <topology evidence="3">GPI-anchor</topology>
    </subcellularLocation>
    <subcellularLocation>
        <location evidence="2">Cytoplasm</location>
    </subcellularLocation>
</comment>
<evidence type="ECO:0000256" key="5">
    <source>
        <dbReference type="ARBA" id="ARBA00022490"/>
    </source>
</evidence>
<accession>A0A151X8B1</accession>
<evidence type="ECO:0000259" key="14">
    <source>
        <dbReference type="Pfam" id="PF17900"/>
    </source>
</evidence>
<evidence type="ECO:0000256" key="11">
    <source>
        <dbReference type="ARBA" id="ARBA00023049"/>
    </source>
</evidence>
<organism evidence="15 16">
    <name type="scientific">Mycetomoellerius zeteki</name>
    <dbReference type="NCBI Taxonomy" id="64791"/>
    <lineage>
        <taxon>Eukaryota</taxon>
        <taxon>Metazoa</taxon>
        <taxon>Ecdysozoa</taxon>
        <taxon>Arthropoda</taxon>
        <taxon>Hexapoda</taxon>
        <taxon>Insecta</taxon>
        <taxon>Pterygota</taxon>
        <taxon>Neoptera</taxon>
        <taxon>Endopterygota</taxon>
        <taxon>Hymenoptera</taxon>
        <taxon>Apocrita</taxon>
        <taxon>Aculeata</taxon>
        <taxon>Formicoidea</taxon>
        <taxon>Formicidae</taxon>
        <taxon>Myrmicinae</taxon>
        <taxon>Mycetomoellerius</taxon>
    </lineage>
</organism>
<dbReference type="Gene3D" id="1.10.390.10">
    <property type="entry name" value="Neutral Protease Domain 2"/>
    <property type="match status" value="1"/>
</dbReference>
<keyword evidence="16" id="KW-1185">Reference proteome</keyword>
<keyword evidence="10" id="KW-0862">Zinc</keyword>
<dbReference type="PRINTS" id="PR00756">
    <property type="entry name" value="ALADIPTASE"/>
</dbReference>
<evidence type="ECO:0000256" key="8">
    <source>
        <dbReference type="ARBA" id="ARBA00022723"/>
    </source>
</evidence>
<keyword evidence="8" id="KW-0479">Metal-binding</keyword>
<dbReference type="InterPro" id="IPR045357">
    <property type="entry name" value="Aminopeptidase_N-like_N"/>
</dbReference>
<dbReference type="Pfam" id="PF01433">
    <property type="entry name" value="Peptidase_M1"/>
    <property type="match status" value="1"/>
</dbReference>
<keyword evidence="5" id="KW-0963">Cytoplasm</keyword>
<evidence type="ECO:0000256" key="2">
    <source>
        <dbReference type="ARBA" id="ARBA00004496"/>
    </source>
</evidence>
<evidence type="ECO:0000256" key="4">
    <source>
        <dbReference type="ARBA" id="ARBA00010136"/>
    </source>
</evidence>
<keyword evidence="11" id="KW-0482">Metalloprotease</keyword>
<dbReference type="Proteomes" id="UP000075809">
    <property type="component" value="Unassembled WGS sequence"/>
</dbReference>
<dbReference type="Gene3D" id="2.60.40.1730">
    <property type="entry name" value="tricorn interacting facor f3 domain"/>
    <property type="match status" value="1"/>
</dbReference>
<evidence type="ECO:0000256" key="3">
    <source>
        <dbReference type="ARBA" id="ARBA00004609"/>
    </source>
</evidence>
<feature type="non-terminal residue" evidence="15">
    <location>
        <position position="1"/>
    </location>
</feature>
<proteinExistence type="inferred from homology"/>
<dbReference type="InterPro" id="IPR014782">
    <property type="entry name" value="Peptidase_M1_dom"/>
</dbReference>
<dbReference type="SUPFAM" id="SSF63737">
    <property type="entry name" value="Leukotriene A4 hydrolase N-terminal domain"/>
    <property type="match status" value="1"/>
</dbReference>
<dbReference type="GO" id="GO:0005829">
    <property type="term" value="C:cytosol"/>
    <property type="evidence" value="ECO:0007669"/>
    <property type="project" value="TreeGrafter"/>
</dbReference>
<evidence type="ECO:0000256" key="7">
    <source>
        <dbReference type="ARBA" id="ARBA00022670"/>
    </source>
</evidence>
<dbReference type="AlphaFoldDB" id="A0A151X8B1"/>
<evidence type="ECO:0000256" key="9">
    <source>
        <dbReference type="ARBA" id="ARBA00022801"/>
    </source>
</evidence>
<dbReference type="GO" id="GO:0098552">
    <property type="term" value="C:side of membrane"/>
    <property type="evidence" value="ECO:0007669"/>
    <property type="project" value="UniProtKB-KW"/>
</dbReference>
<dbReference type="Pfam" id="PF17900">
    <property type="entry name" value="Peptidase_M1_N"/>
    <property type="match status" value="1"/>
</dbReference>